<dbReference type="STRING" id="2342.SOPEG_2194"/>
<dbReference type="HOGENOM" id="CLU_099042_0_0_6"/>
<accession>W0HJU0</accession>
<protein>
    <submittedName>
        <fullName evidence="1">Uncharacterized protein</fullName>
    </submittedName>
</protein>
<dbReference type="InterPro" id="IPR032675">
    <property type="entry name" value="LRR_dom_sf"/>
</dbReference>
<keyword evidence="2" id="KW-1185">Reference proteome</keyword>
<name>W0HJU0_9GAMM</name>
<dbReference type="Gene3D" id="3.80.10.10">
    <property type="entry name" value="Ribonuclease Inhibitor"/>
    <property type="match status" value="1"/>
</dbReference>
<proteinExistence type="predicted"/>
<dbReference type="RefSeq" id="WP_025245484.1">
    <property type="nucleotide sequence ID" value="NZ_CP006568.1"/>
</dbReference>
<gene>
    <name evidence="1" type="ORF">SOPEG_2194</name>
</gene>
<dbReference type="eggNOG" id="COG4886">
    <property type="taxonomic scope" value="Bacteria"/>
</dbReference>
<dbReference type="AlphaFoldDB" id="W0HJU0"/>
<sequence length="259" mass="27174">MTDFLDVVNRMGLVVIPFSGGHLLVEGDVDLSGSDIATLPDNLTIIGSLIALECARLSALPAGLNIMNSLDLRNTPITSLPADIGVGLDIMLENTRLLSLPANLAVGGALDLEGTPIAALPATLSVGGYLNLRNTAVTELPEDWCIDGPLLLDVEKISSPLAWRRVPLASLTPDAPILQDYFLSAAQDETVSGTLAVDALGVEVFAVWVCGEIRVFAGRHVASAAGFDHLGVSTLFQQAAHEYVAELSARLNAGREGNL</sequence>
<organism evidence="1 2">
    <name type="scientific">Candidatus Sodalis pierantonii str. SOPE</name>
    <dbReference type="NCBI Taxonomy" id="2342"/>
    <lineage>
        <taxon>Bacteria</taxon>
        <taxon>Pseudomonadati</taxon>
        <taxon>Pseudomonadota</taxon>
        <taxon>Gammaproteobacteria</taxon>
        <taxon>Enterobacterales</taxon>
        <taxon>Bruguierivoracaceae</taxon>
        <taxon>Sodalis</taxon>
    </lineage>
</organism>
<reference evidence="1 2" key="1">
    <citation type="journal article" date="2014" name="Genome Biol. Evol.">
        <title>Genome degeneration and adaptation in a nascent stage of symbiosis.</title>
        <authorList>
            <person name="Oakeson K.F."/>
            <person name="Gil R."/>
            <person name="Clayton A.L."/>
            <person name="Dunn D.M."/>
            <person name="von Niederhausern A.C."/>
            <person name="Hamil C."/>
            <person name="Aoyagi A."/>
            <person name="Duval B."/>
            <person name="Baca A."/>
            <person name="Silva F.J."/>
            <person name="Vallier A."/>
            <person name="Jackson D.G."/>
            <person name="Latorre A."/>
            <person name="Weiss R.B."/>
            <person name="Heddi A."/>
            <person name="Moya A."/>
            <person name="Dale C."/>
        </authorList>
    </citation>
    <scope>NUCLEOTIDE SEQUENCE [LARGE SCALE GENOMIC DNA]</scope>
    <source>
        <strain evidence="2">none</strain>
    </source>
</reference>
<dbReference type="KEGG" id="pes:SOPEG_2194"/>
<dbReference type="Proteomes" id="UP000019025">
    <property type="component" value="Chromosome"/>
</dbReference>
<dbReference type="EMBL" id="CP006568">
    <property type="protein sequence ID" value="AHF74054.1"/>
    <property type="molecule type" value="Genomic_DNA"/>
</dbReference>
<evidence type="ECO:0000313" key="2">
    <source>
        <dbReference type="Proteomes" id="UP000019025"/>
    </source>
</evidence>
<evidence type="ECO:0000313" key="1">
    <source>
        <dbReference type="EMBL" id="AHF74054.1"/>
    </source>
</evidence>